<comment type="caution">
    <text evidence="1">The sequence shown here is derived from an EMBL/GenBank/DDBJ whole genome shotgun (WGS) entry which is preliminary data.</text>
</comment>
<dbReference type="Proteomes" id="UP001165960">
    <property type="component" value="Unassembled WGS sequence"/>
</dbReference>
<organism evidence="1 2">
    <name type="scientific">Entomophthora muscae</name>
    <dbReference type="NCBI Taxonomy" id="34485"/>
    <lineage>
        <taxon>Eukaryota</taxon>
        <taxon>Fungi</taxon>
        <taxon>Fungi incertae sedis</taxon>
        <taxon>Zoopagomycota</taxon>
        <taxon>Entomophthoromycotina</taxon>
        <taxon>Entomophthoromycetes</taxon>
        <taxon>Entomophthorales</taxon>
        <taxon>Entomophthoraceae</taxon>
        <taxon>Entomophthora</taxon>
    </lineage>
</organism>
<protein>
    <submittedName>
        <fullName evidence="1">Uncharacterized protein</fullName>
    </submittedName>
</protein>
<dbReference type="EMBL" id="QTSX02001453">
    <property type="protein sequence ID" value="KAJ9081893.1"/>
    <property type="molecule type" value="Genomic_DNA"/>
</dbReference>
<keyword evidence="2" id="KW-1185">Reference proteome</keyword>
<evidence type="ECO:0000313" key="2">
    <source>
        <dbReference type="Proteomes" id="UP001165960"/>
    </source>
</evidence>
<sequence>MPNIGEHYYCEWQGCKDAYSLKPALRHALLTHMRYHINIAHRNLPEMISSERQTPIPTCSLASPSPTATRGANNFLGLLVDLLKKLAVFPSFVPAFLPHHSTLLFLATNVPLLSRDLFHILDLVSRQDEPEEPDESSMSPELIDLME</sequence>
<name>A0ACC2U4E9_9FUNG</name>
<accession>A0ACC2U4E9</accession>
<proteinExistence type="predicted"/>
<gene>
    <name evidence="1" type="ORF">DSO57_1010103</name>
</gene>
<evidence type="ECO:0000313" key="1">
    <source>
        <dbReference type="EMBL" id="KAJ9081893.1"/>
    </source>
</evidence>
<reference evidence="1" key="1">
    <citation type="submission" date="2022-04" db="EMBL/GenBank/DDBJ databases">
        <title>Genome of the entomopathogenic fungus Entomophthora muscae.</title>
        <authorList>
            <person name="Elya C."/>
            <person name="Lovett B.R."/>
            <person name="Lee E."/>
            <person name="Macias A.M."/>
            <person name="Hajek A.E."/>
            <person name="De Bivort B.L."/>
            <person name="Kasson M.T."/>
            <person name="De Fine Licht H.H."/>
            <person name="Stajich J.E."/>
        </authorList>
    </citation>
    <scope>NUCLEOTIDE SEQUENCE</scope>
    <source>
        <strain evidence="1">Berkeley</strain>
    </source>
</reference>